<organism evidence="21 22">
    <name type="scientific">Insolitispirillum peregrinum</name>
    <dbReference type="NCBI Taxonomy" id="80876"/>
    <lineage>
        <taxon>Bacteria</taxon>
        <taxon>Pseudomonadati</taxon>
        <taxon>Pseudomonadota</taxon>
        <taxon>Alphaproteobacteria</taxon>
        <taxon>Rhodospirillales</taxon>
        <taxon>Novispirillaceae</taxon>
        <taxon>Insolitispirillum</taxon>
    </lineage>
</organism>
<dbReference type="NCBIfam" id="NF000940">
    <property type="entry name" value="PRK00094.1-2"/>
    <property type="match status" value="1"/>
</dbReference>
<feature type="binding site" evidence="14">
    <location>
        <position position="32"/>
    </location>
    <ligand>
        <name>NADPH</name>
        <dbReference type="ChEBI" id="CHEBI:57783"/>
    </ligand>
</feature>
<keyword evidence="6 14" id="KW-0520">NAD</keyword>
<name>A0A1N7JI78_9PROT</name>
<feature type="binding site" evidence="14">
    <location>
        <position position="137"/>
    </location>
    <ligand>
        <name>sn-glycerol 3-phosphate</name>
        <dbReference type="ChEBI" id="CHEBI:57597"/>
    </ligand>
</feature>
<gene>
    <name evidence="14" type="primary">gpsA</name>
    <name evidence="21" type="ORF">SAMN05421779_102294</name>
</gene>
<dbReference type="PIRSF" id="PIRSF000114">
    <property type="entry name" value="Glycerol-3-P_dh"/>
    <property type="match status" value="1"/>
</dbReference>
<dbReference type="RefSeq" id="WP_076399179.1">
    <property type="nucleotide sequence ID" value="NZ_FTOA01000002.1"/>
</dbReference>
<feature type="binding site" evidence="17">
    <location>
        <position position="254"/>
    </location>
    <ligand>
        <name>NAD(+)</name>
        <dbReference type="ChEBI" id="CHEBI:57540"/>
    </ligand>
</feature>
<evidence type="ECO:0000256" key="9">
    <source>
        <dbReference type="ARBA" id="ARBA00023264"/>
    </source>
</evidence>
<evidence type="ECO:0000313" key="21">
    <source>
        <dbReference type="EMBL" id="SIS48961.1"/>
    </source>
</evidence>
<dbReference type="PANTHER" id="PTHR11728:SF1">
    <property type="entry name" value="GLYCEROL-3-PHOSPHATE DEHYDROGENASE [NAD(+)] 2, CHLOROPLASTIC"/>
    <property type="match status" value="1"/>
</dbReference>
<dbReference type="GO" id="GO:0046168">
    <property type="term" value="P:glycerol-3-phosphate catabolic process"/>
    <property type="evidence" value="ECO:0007669"/>
    <property type="project" value="InterPro"/>
</dbReference>
<dbReference type="InterPro" id="IPR036291">
    <property type="entry name" value="NAD(P)-bd_dom_sf"/>
</dbReference>
<dbReference type="GO" id="GO:0141152">
    <property type="term" value="F:glycerol-3-phosphate dehydrogenase (NAD+) activity"/>
    <property type="evidence" value="ECO:0007669"/>
    <property type="project" value="RHEA"/>
</dbReference>
<feature type="binding site" evidence="14">
    <location>
        <position position="49"/>
    </location>
    <ligand>
        <name>NADPH</name>
        <dbReference type="ChEBI" id="CHEBI:57783"/>
    </ligand>
</feature>
<feature type="domain" description="Glycerol-3-phosphate dehydrogenase NAD-dependent N-terminal" evidence="19">
    <location>
        <begin position="4"/>
        <end position="158"/>
    </location>
</feature>
<evidence type="ECO:0000256" key="10">
    <source>
        <dbReference type="ARBA" id="ARBA00052716"/>
    </source>
</evidence>
<dbReference type="SUPFAM" id="SSF48179">
    <property type="entry name" value="6-phosphogluconate dehydrogenase C-terminal domain-like"/>
    <property type="match status" value="1"/>
</dbReference>
<evidence type="ECO:0000256" key="16">
    <source>
        <dbReference type="PIRSR" id="PIRSR000114-2"/>
    </source>
</evidence>
<feature type="binding site" evidence="14">
    <location>
        <position position="254"/>
    </location>
    <ligand>
        <name>sn-glycerol 3-phosphate</name>
        <dbReference type="ChEBI" id="CHEBI:57597"/>
    </ligand>
</feature>
<comment type="pathway">
    <text evidence="14">Membrane lipid metabolism; glycerophospholipid metabolism.</text>
</comment>
<dbReference type="EMBL" id="FTOA01000002">
    <property type="protein sequence ID" value="SIS48961.1"/>
    <property type="molecule type" value="Genomic_DNA"/>
</dbReference>
<accession>A0A1N7JI78</accession>
<feature type="binding site" evidence="14">
    <location>
        <position position="280"/>
    </location>
    <ligand>
        <name>NADPH</name>
        <dbReference type="ChEBI" id="CHEBI:57783"/>
    </ligand>
</feature>
<evidence type="ECO:0000259" key="20">
    <source>
        <dbReference type="Pfam" id="PF07479"/>
    </source>
</evidence>
<feature type="binding site" evidence="14">
    <location>
        <position position="12"/>
    </location>
    <ligand>
        <name>NADPH</name>
        <dbReference type="ChEBI" id="CHEBI:57783"/>
    </ligand>
</feature>
<evidence type="ECO:0000256" key="2">
    <source>
        <dbReference type="ARBA" id="ARBA00022516"/>
    </source>
</evidence>
<dbReference type="FunFam" id="3.40.50.720:FF:000019">
    <property type="entry name" value="Glycerol-3-phosphate dehydrogenase [NAD(P)+]"/>
    <property type="match status" value="1"/>
</dbReference>
<dbReference type="InterPro" id="IPR006109">
    <property type="entry name" value="G3P_DH_NAD-dep_C"/>
</dbReference>
<comment type="catalytic activity">
    <reaction evidence="14">
        <text>sn-glycerol 3-phosphate + NAD(+) = dihydroxyacetone phosphate + NADH + H(+)</text>
        <dbReference type="Rhea" id="RHEA:11092"/>
        <dbReference type="ChEBI" id="CHEBI:15378"/>
        <dbReference type="ChEBI" id="CHEBI:57540"/>
        <dbReference type="ChEBI" id="CHEBI:57597"/>
        <dbReference type="ChEBI" id="CHEBI:57642"/>
        <dbReference type="ChEBI" id="CHEBI:57945"/>
        <dbReference type="EC" id="1.1.1.94"/>
    </reaction>
</comment>
<dbReference type="GO" id="GO:0141153">
    <property type="term" value="F:glycerol-3-phosphate dehydrogenase (NADP+) activity"/>
    <property type="evidence" value="ECO:0007669"/>
    <property type="project" value="RHEA"/>
</dbReference>
<keyword evidence="14" id="KW-0963">Cytoplasm</keyword>
<feature type="active site" description="Proton acceptor" evidence="14 15">
    <location>
        <position position="190"/>
    </location>
</feature>
<keyword evidence="3 14" id="KW-0547">Nucleotide-binding</keyword>
<comment type="caution">
    <text evidence="14">Lacks conserved residue(s) required for the propagation of feature annotation.</text>
</comment>
<sequence>MQRIGVIGAGAWGTALALAATRAGRQTTLWAREQAVADAINGQHENPDYLPGLPLDPSLRATTDALAVLAAADAVLLVVPAQHLRATCATLAPHWRPGVPALICAKGIEQGSGQLMSEVAAETLPATVPLVALSGPSFAAEVARGLPTAVTLACEDQALGTSLLSALGSRSFRPYLSADLIGAEVGGAVKNVLAIACGVLEGRAMGDNARAALLTRGLAEITRLGVAKGGLPGTFMGLSGMGDLLLTATSMQSRNFSLGFALGEGKSLSAILAGRKAVTEGVFTAAAVVALAEQLGVDMPICQAVDAILNRGADVEQVVAALLSRPFRVELEH</sequence>
<keyword evidence="2 14" id="KW-0444">Lipid biosynthesis</keyword>
<comment type="catalytic activity">
    <reaction evidence="10">
        <text>sn-glycerol 3-phosphate + NADP(+) = dihydroxyacetone phosphate + NADPH + H(+)</text>
        <dbReference type="Rhea" id="RHEA:11096"/>
        <dbReference type="ChEBI" id="CHEBI:15378"/>
        <dbReference type="ChEBI" id="CHEBI:57597"/>
        <dbReference type="ChEBI" id="CHEBI:57642"/>
        <dbReference type="ChEBI" id="CHEBI:57783"/>
        <dbReference type="ChEBI" id="CHEBI:58349"/>
        <dbReference type="EC" id="1.1.1.94"/>
    </reaction>
    <physiologicalReaction direction="right-to-left" evidence="10">
        <dbReference type="Rhea" id="RHEA:11098"/>
    </physiologicalReaction>
</comment>
<keyword evidence="9 14" id="KW-1208">Phospholipid metabolism</keyword>
<dbReference type="GO" id="GO:0006650">
    <property type="term" value="P:glycerophospholipid metabolic process"/>
    <property type="evidence" value="ECO:0007669"/>
    <property type="project" value="UniProtKB-UniRule"/>
</dbReference>
<evidence type="ECO:0000256" key="6">
    <source>
        <dbReference type="ARBA" id="ARBA00023027"/>
    </source>
</evidence>
<dbReference type="NCBIfam" id="NF000942">
    <property type="entry name" value="PRK00094.1-4"/>
    <property type="match status" value="1"/>
</dbReference>
<dbReference type="PRINTS" id="PR00077">
    <property type="entry name" value="GPDHDRGNASE"/>
</dbReference>
<dbReference type="STRING" id="80876.SAMN05421779_102294"/>
<dbReference type="InterPro" id="IPR011128">
    <property type="entry name" value="G3P_DH_NAD-dep_N"/>
</dbReference>
<dbReference type="Gene3D" id="3.40.50.720">
    <property type="entry name" value="NAD(P)-binding Rossmann-like Domain"/>
    <property type="match status" value="1"/>
</dbReference>
<comment type="subcellular location">
    <subcellularLocation>
        <location evidence="14">Cytoplasm</location>
    </subcellularLocation>
</comment>
<dbReference type="GO" id="GO:0005975">
    <property type="term" value="P:carbohydrate metabolic process"/>
    <property type="evidence" value="ECO:0007669"/>
    <property type="project" value="InterPro"/>
</dbReference>
<dbReference type="InterPro" id="IPR006168">
    <property type="entry name" value="G3P_DH_NAD-dep"/>
</dbReference>
<dbReference type="HAMAP" id="MF_00394">
    <property type="entry name" value="NAD_Glyc3P_dehydrog"/>
    <property type="match status" value="1"/>
</dbReference>
<feature type="binding site" evidence="16">
    <location>
        <begin position="254"/>
        <end position="255"/>
    </location>
    <ligand>
        <name>substrate</name>
    </ligand>
</feature>
<dbReference type="GO" id="GO:0008654">
    <property type="term" value="P:phospholipid biosynthetic process"/>
    <property type="evidence" value="ECO:0007669"/>
    <property type="project" value="UniProtKB-KW"/>
</dbReference>
<feature type="binding site" evidence="14">
    <location>
        <position position="254"/>
    </location>
    <ligand>
        <name>NADPH</name>
        <dbReference type="ChEBI" id="CHEBI:57783"/>
    </ligand>
</feature>
<dbReference type="InterPro" id="IPR013328">
    <property type="entry name" value="6PGD_dom2"/>
</dbReference>
<feature type="binding site" evidence="14">
    <location>
        <position position="190"/>
    </location>
    <ligand>
        <name>sn-glycerol 3-phosphate</name>
        <dbReference type="ChEBI" id="CHEBI:57597"/>
    </ligand>
</feature>
<dbReference type="PANTHER" id="PTHR11728">
    <property type="entry name" value="GLYCEROL-3-PHOSPHATE DEHYDROGENASE"/>
    <property type="match status" value="1"/>
</dbReference>
<comment type="function">
    <text evidence="14">Catalyzes the reduction of the glycolytic intermediate dihydroxyacetone phosphate (DHAP) to sn-glycerol 3-phosphate (G3P), the key precursor for phospholipid synthesis.</text>
</comment>
<evidence type="ECO:0000256" key="13">
    <source>
        <dbReference type="ARBA" id="ARBA00080511"/>
    </source>
</evidence>
<dbReference type="Pfam" id="PF01210">
    <property type="entry name" value="NAD_Gly3P_dh_N"/>
    <property type="match status" value="1"/>
</dbReference>
<dbReference type="GO" id="GO:0046167">
    <property type="term" value="P:glycerol-3-phosphate biosynthetic process"/>
    <property type="evidence" value="ECO:0007669"/>
    <property type="project" value="UniProtKB-UniRule"/>
</dbReference>
<dbReference type="EC" id="1.1.1.94" evidence="11 14"/>
<feature type="binding site" evidence="14">
    <location>
        <position position="139"/>
    </location>
    <ligand>
        <name>NADPH</name>
        <dbReference type="ChEBI" id="CHEBI:57783"/>
    </ligand>
</feature>
<feature type="binding site" evidence="14">
    <location>
        <position position="278"/>
    </location>
    <ligand>
        <name>NADPH</name>
        <dbReference type="ChEBI" id="CHEBI:57783"/>
    </ligand>
</feature>
<feature type="binding site" evidence="14">
    <location>
        <position position="243"/>
    </location>
    <ligand>
        <name>sn-glycerol 3-phosphate</name>
        <dbReference type="ChEBI" id="CHEBI:57597"/>
    </ligand>
</feature>
<evidence type="ECO:0000259" key="19">
    <source>
        <dbReference type="Pfam" id="PF01210"/>
    </source>
</evidence>
<evidence type="ECO:0000256" key="17">
    <source>
        <dbReference type="PIRSR" id="PIRSR000114-3"/>
    </source>
</evidence>
<feature type="binding site" evidence="17">
    <location>
        <begin position="8"/>
        <end position="13"/>
    </location>
    <ligand>
        <name>NAD(+)</name>
        <dbReference type="ChEBI" id="CHEBI:57540"/>
    </ligand>
</feature>
<feature type="binding site" evidence="14">
    <location>
        <position position="253"/>
    </location>
    <ligand>
        <name>sn-glycerol 3-phosphate</name>
        <dbReference type="ChEBI" id="CHEBI:57597"/>
    </ligand>
</feature>
<keyword evidence="5 14" id="KW-0560">Oxidoreductase</keyword>
<evidence type="ECO:0000256" key="18">
    <source>
        <dbReference type="RuleBase" id="RU000437"/>
    </source>
</evidence>
<keyword evidence="8 14" id="KW-0594">Phospholipid biosynthesis</keyword>
<feature type="binding site" evidence="14">
    <location>
        <position position="255"/>
    </location>
    <ligand>
        <name>sn-glycerol 3-phosphate</name>
        <dbReference type="ChEBI" id="CHEBI:57597"/>
    </ligand>
</feature>
<keyword evidence="4 14" id="KW-0521">NADP</keyword>
<dbReference type="Pfam" id="PF07479">
    <property type="entry name" value="NAD_Gly3P_dh_C"/>
    <property type="match status" value="1"/>
</dbReference>
<comment type="similarity">
    <text evidence="1 14 18">Belongs to the NAD-dependent glycerol-3-phosphate dehydrogenase family.</text>
</comment>
<evidence type="ECO:0000256" key="1">
    <source>
        <dbReference type="ARBA" id="ARBA00011009"/>
    </source>
</evidence>
<dbReference type="GO" id="GO:0051287">
    <property type="term" value="F:NAD binding"/>
    <property type="evidence" value="ECO:0007669"/>
    <property type="project" value="InterPro"/>
</dbReference>
<dbReference type="UniPathway" id="UPA00940"/>
<evidence type="ECO:0000313" key="22">
    <source>
        <dbReference type="Proteomes" id="UP000185678"/>
    </source>
</evidence>
<dbReference type="GO" id="GO:0005829">
    <property type="term" value="C:cytosol"/>
    <property type="evidence" value="ECO:0007669"/>
    <property type="project" value="TreeGrafter"/>
</dbReference>
<keyword evidence="22" id="KW-1185">Reference proteome</keyword>
<evidence type="ECO:0000256" key="4">
    <source>
        <dbReference type="ARBA" id="ARBA00022857"/>
    </source>
</evidence>
<feature type="binding site" evidence="17">
    <location>
        <position position="139"/>
    </location>
    <ligand>
        <name>NAD(+)</name>
        <dbReference type="ChEBI" id="CHEBI:57540"/>
    </ligand>
</feature>
<evidence type="ECO:0000256" key="11">
    <source>
        <dbReference type="ARBA" id="ARBA00066687"/>
    </source>
</evidence>
<dbReference type="Gene3D" id="1.10.1040.10">
    <property type="entry name" value="N-(1-d-carboxylethyl)-l-norvaline Dehydrogenase, domain 2"/>
    <property type="match status" value="1"/>
</dbReference>
<feature type="binding site" evidence="14">
    <location>
        <position position="106"/>
    </location>
    <ligand>
        <name>NADPH</name>
        <dbReference type="ChEBI" id="CHEBI:57783"/>
    </ligand>
</feature>
<keyword evidence="7 14" id="KW-0443">Lipid metabolism</keyword>
<reference evidence="21 22" key="1">
    <citation type="submission" date="2017-01" db="EMBL/GenBank/DDBJ databases">
        <authorList>
            <person name="Mah S.A."/>
            <person name="Swanson W.J."/>
            <person name="Moy G.W."/>
            <person name="Vacquier V.D."/>
        </authorList>
    </citation>
    <scope>NUCLEOTIDE SEQUENCE [LARGE SCALE GENOMIC DNA]</scope>
    <source>
        <strain evidence="21 22">DSM 11589</strain>
    </source>
</reference>
<dbReference type="FunFam" id="1.10.1040.10:FF:000001">
    <property type="entry name" value="Glycerol-3-phosphate dehydrogenase [NAD(P)+]"/>
    <property type="match status" value="1"/>
</dbReference>
<evidence type="ECO:0000256" key="3">
    <source>
        <dbReference type="ARBA" id="ARBA00022741"/>
    </source>
</evidence>
<dbReference type="SUPFAM" id="SSF51735">
    <property type="entry name" value="NAD(P)-binding Rossmann-fold domains"/>
    <property type="match status" value="1"/>
</dbReference>
<evidence type="ECO:0000256" key="15">
    <source>
        <dbReference type="PIRSR" id="PIRSR000114-1"/>
    </source>
</evidence>
<evidence type="ECO:0000256" key="7">
    <source>
        <dbReference type="ARBA" id="ARBA00023098"/>
    </source>
</evidence>
<feature type="binding site" evidence="14">
    <location>
        <position position="135"/>
    </location>
    <ligand>
        <name>sn-glycerol 3-phosphate</name>
        <dbReference type="ChEBI" id="CHEBI:57597"/>
    </ligand>
</feature>
<dbReference type="AlphaFoldDB" id="A0A1N7JI78"/>
<dbReference type="OrthoDB" id="9812273at2"/>
<feature type="binding site" evidence="14">
    <location>
        <position position="106"/>
    </location>
    <ligand>
        <name>sn-glycerol 3-phosphate</name>
        <dbReference type="ChEBI" id="CHEBI:57597"/>
    </ligand>
</feature>
<evidence type="ECO:0000256" key="12">
    <source>
        <dbReference type="ARBA" id="ARBA00069372"/>
    </source>
</evidence>
<dbReference type="InterPro" id="IPR008927">
    <property type="entry name" value="6-PGluconate_DH-like_C_sf"/>
</dbReference>
<evidence type="ECO:0000256" key="14">
    <source>
        <dbReference type="HAMAP-Rule" id="MF_00394"/>
    </source>
</evidence>
<protein>
    <recommendedName>
        <fullName evidence="12 14">Glycerol-3-phosphate dehydrogenase [NAD(P)+]</fullName>
        <ecNumber evidence="11 14">1.1.1.94</ecNumber>
    </recommendedName>
    <alternativeName>
        <fullName evidence="14">NAD(P)(+)-dependent glycerol-3-phosphate dehydrogenase</fullName>
    </alternativeName>
    <alternativeName>
        <fullName evidence="13 14">NAD(P)H-dependent dihydroxyacetone-phosphate reductase</fullName>
    </alternativeName>
</protein>
<feature type="binding site" evidence="16">
    <location>
        <position position="106"/>
    </location>
    <ligand>
        <name>substrate</name>
    </ligand>
</feature>
<evidence type="ECO:0000256" key="8">
    <source>
        <dbReference type="ARBA" id="ARBA00023209"/>
    </source>
</evidence>
<evidence type="ECO:0000256" key="5">
    <source>
        <dbReference type="ARBA" id="ARBA00023002"/>
    </source>
</evidence>
<proteinExistence type="inferred from homology"/>
<dbReference type="Proteomes" id="UP000185678">
    <property type="component" value="Unassembled WGS sequence"/>
</dbReference>
<dbReference type="PROSITE" id="PS00957">
    <property type="entry name" value="NAD_G3PDH"/>
    <property type="match status" value="1"/>
</dbReference>
<feature type="domain" description="Glycerol-3-phosphate dehydrogenase NAD-dependent C-terminal" evidence="20">
    <location>
        <begin position="179"/>
        <end position="319"/>
    </location>
</feature>